<sequence>MEAFPISARDLSPFPSSRPQTVRDQTISASARIPDQRQGQLATRSASNPSVTQHQRSARDPHLIGARDLSPFPSSRPQPVRDQTISASARIPDQRQGQLATRSASNPSVTQHQRSARDPHLIGARDLSPFPSSRPQTVRDQTISASARIPDQRQGQLATRSASNPSVTQHQRSARDPHLIGGPFNPT</sequence>
<gene>
    <name evidence="2" type="ORF">F2Q69_00061385</name>
</gene>
<proteinExistence type="predicted"/>
<reference evidence="2" key="1">
    <citation type="submission" date="2019-12" db="EMBL/GenBank/DDBJ databases">
        <title>Genome sequencing and annotation of Brassica cretica.</title>
        <authorList>
            <person name="Studholme D.J."/>
            <person name="Sarris P."/>
        </authorList>
    </citation>
    <scope>NUCLEOTIDE SEQUENCE</scope>
    <source>
        <strain evidence="2">PFS-109/04</strain>
        <tissue evidence="2">Leaf</tissue>
    </source>
</reference>
<comment type="caution">
    <text evidence="2">The sequence shown here is derived from an EMBL/GenBank/DDBJ whole genome shotgun (WGS) entry which is preliminary data.</text>
</comment>
<name>A0A8S9REE9_BRACR</name>
<dbReference type="AlphaFoldDB" id="A0A8S9REE9"/>
<dbReference type="Proteomes" id="UP000712600">
    <property type="component" value="Unassembled WGS sequence"/>
</dbReference>
<feature type="region of interest" description="Disordered" evidence="1">
    <location>
        <begin position="1"/>
        <end position="187"/>
    </location>
</feature>
<dbReference type="EMBL" id="QGKX02000095">
    <property type="protein sequence ID" value="KAF3570992.1"/>
    <property type="molecule type" value="Genomic_DNA"/>
</dbReference>
<evidence type="ECO:0000313" key="3">
    <source>
        <dbReference type="Proteomes" id="UP000712600"/>
    </source>
</evidence>
<feature type="compositionally biased region" description="Polar residues" evidence="1">
    <location>
        <begin position="72"/>
        <end position="87"/>
    </location>
</feature>
<feature type="compositionally biased region" description="Polar residues" evidence="1">
    <location>
        <begin position="14"/>
        <end position="29"/>
    </location>
</feature>
<evidence type="ECO:0000256" key="1">
    <source>
        <dbReference type="SAM" id="MobiDB-lite"/>
    </source>
</evidence>
<feature type="compositionally biased region" description="Polar residues" evidence="1">
    <location>
        <begin position="37"/>
        <end position="55"/>
    </location>
</feature>
<feature type="compositionally biased region" description="Polar residues" evidence="1">
    <location>
        <begin position="130"/>
        <end position="145"/>
    </location>
</feature>
<feature type="compositionally biased region" description="Polar residues" evidence="1">
    <location>
        <begin position="153"/>
        <end position="171"/>
    </location>
</feature>
<organism evidence="2 3">
    <name type="scientific">Brassica cretica</name>
    <name type="common">Mustard</name>
    <dbReference type="NCBI Taxonomy" id="69181"/>
    <lineage>
        <taxon>Eukaryota</taxon>
        <taxon>Viridiplantae</taxon>
        <taxon>Streptophyta</taxon>
        <taxon>Embryophyta</taxon>
        <taxon>Tracheophyta</taxon>
        <taxon>Spermatophyta</taxon>
        <taxon>Magnoliopsida</taxon>
        <taxon>eudicotyledons</taxon>
        <taxon>Gunneridae</taxon>
        <taxon>Pentapetalae</taxon>
        <taxon>rosids</taxon>
        <taxon>malvids</taxon>
        <taxon>Brassicales</taxon>
        <taxon>Brassicaceae</taxon>
        <taxon>Brassiceae</taxon>
        <taxon>Brassica</taxon>
    </lineage>
</organism>
<accession>A0A8S9REE9</accession>
<evidence type="ECO:0000313" key="2">
    <source>
        <dbReference type="EMBL" id="KAF3570992.1"/>
    </source>
</evidence>
<feature type="compositionally biased region" description="Polar residues" evidence="1">
    <location>
        <begin position="95"/>
        <end position="113"/>
    </location>
</feature>
<protein>
    <submittedName>
        <fullName evidence="2">Uncharacterized protein</fullName>
    </submittedName>
</protein>